<keyword evidence="1" id="KW-1133">Transmembrane helix</keyword>
<keyword evidence="1" id="KW-0812">Transmembrane</keyword>
<feature type="transmembrane region" description="Helical" evidence="1">
    <location>
        <begin position="16"/>
        <end position="35"/>
    </location>
</feature>
<evidence type="ECO:0000256" key="1">
    <source>
        <dbReference type="SAM" id="Phobius"/>
    </source>
</evidence>
<gene>
    <name evidence="2" type="ORF">ME0900_02070</name>
</gene>
<feature type="transmembrane region" description="Helical" evidence="1">
    <location>
        <begin position="148"/>
        <end position="168"/>
    </location>
</feature>
<evidence type="ECO:0000313" key="3">
    <source>
        <dbReference type="Proteomes" id="UP001165243"/>
    </source>
</evidence>
<feature type="transmembrane region" description="Helical" evidence="1">
    <location>
        <begin position="212"/>
        <end position="231"/>
    </location>
</feature>
<name>A0AAV5P9S6_LACDE</name>
<sequence length="261" mass="29539">MEACYEKSQLILRKSLCSLAAIISLVALLSSPVTFKMYEVKDYASSLINTFANQSDGSAMSIAVKAAVESGLKQDLVDQLPDKVEISESHLSLYRLVSRYRQNKRLQSSNLKLPAKNKVQLFMDDLILYLVNSELNVHEGELQQITQIYQLSLWIICVFYLLGVALLLFNRYWSWLPFVLGAASASGFQVFITHTLTEMVQKEVYSKMLFTYSWGSWAGFLLALAGHLFYLDVCRYRAKGKANKNKEANNNLKNYVKSQGG</sequence>
<dbReference type="EMBL" id="BSWK01000001">
    <property type="protein sequence ID" value="GMB85835.1"/>
    <property type="molecule type" value="Genomic_DNA"/>
</dbReference>
<reference evidence="2" key="1">
    <citation type="submission" date="2023-04" db="EMBL/GenBank/DDBJ databases">
        <title>Draft genome sequences of Lactobacillus delbrueckii subsp. bulgaricus ME-900 and ME-901 with improved acid tolerance.</title>
        <authorList>
            <person name="Ishida T."/>
            <person name="Yamamoto E."/>
            <person name="Koizumi A."/>
            <person name="Fujiwara S."/>
            <person name="Makino S."/>
            <person name="Kano H."/>
            <person name="Kimura K."/>
        </authorList>
    </citation>
    <scope>NUCLEOTIDE SEQUENCE</scope>
    <source>
        <strain evidence="2">ME-900</strain>
    </source>
</reference>
<accession>A0AAV5P9S6</accession>
<dbReference type="AlphaFoldDB" id="A0AAV5P9S6"/>
<dbReference type="RefSeq" id="WP_014564733.1">
    <property type="nucleotide sequence ID" value="NZ_BSWJ01000003.1"/>
</dbReference>
<dbReference type="Proteomes" id="UP001165243">
    <property type="component" value="Unassembled WGS sequence"/>
</dbReference>
<feature type="transmembrane region" description="Helical" evidence="1">
    <location>
        <begin position="175"/>
        <end position="192"/>
    </location>
</feature>
<comment type="caution">
    <text evidence="2">The sequence shown here is derived from an EMBL/GenBank/DDBJ whole genome shotgun (WGS) entry which is preliminary data.</text>
</comment>
<evidence type="ECO:0000313" key="2">
    <source>
        <dbReference type="EMBL" id="GMB85835.1"/>
    </source>
</evidence>
<organism evidence="2 3">
    <name type="scientific">Lactobacillus delbrueckii subsp. bulgaricus</name>
    <dbReference type="NCBI Taxonomy" id="1585"/>
    <lineage>
        <taxon>Bacteria</taxon>
        <taxon>Bacillati</taxon>
        <taxon>Bacillota</taxon>
        <taxon>Bacilli</taxon>
        <taxon>Lactobacillales</taxon>
        <taxon>Lactobacillaceae</taxon>
        <taxon>Lactobacillus</taxon>
    </lineage>
</organism>
<keyword evidence="1" id="KW-0472">Membrane</keyword>
<protein>
    <submittedName>
        <fullName evidence="2">Uncharacterized protein</fullName>
    </submittedName>
</protein>
<proteinExistence type="predicted"/>